<feature type="non-terminal residue" evidence="1">
    <location>
        <position position="1"/>
    </location>
</feature>
<dbReference type="SUPFAM" id="SSF56672">
    <property type="entry name" value="DNA/RNA polymerases"/>
    <property type="match status" value="1"/>
</dbReference>
<dbReference type="InterPro" id="IPR043502">
    <property type="entry name" value="DNA/RNA_pol_sf"/>
</dbReference>
<protein>
    <recommendedName>
        <fullName evidence="3">Reverse transcriptase/retrotransposon-derived protein RNase H-like domain-containing protein</fullName>
    </recommendedName>
</protein>
<dbReference type="EMBL" id="QJKJ01014159">
    <property type="protein sequence ID" value="RDX64914.1"/>
    <property type="molecule type" value="Genomic_DNA"/>
</dbReference>
<comment type="caution">
    <text evidence="1">The sequence shown here is derived from an EMBL/GenBank/DDBJ whole genome shotgun (WGS) entry which is preliminary data.</text>
</comment>
<evidence type="ECO:0000313" key="1">
    <source>
        <dbReference type="EMBL" id="RDX64914.1"/>
    </source>
</evidence>
<organism evidence="1 2">
    <name type="scientific">Mucuna pruriens</name>
    <name type="common">Velvet bean</name>
    <name type="synonym">Dolichos pruriens</name>
    <dbReference type="NCBI Taxonomy" id="157652"/>
    <lineage>
        <taxon>Eukaryota</taxon>
        <taxon>Viridiplantae</taxon>
        <taxon>Streptophyta</taxon>
        <taxon>Embryophyta</taxon>
        <taxon>Tracheophyta</taxon>
        <taxon>Spermatophyta</taxon>
        <taxon>Magnoliopsida</taxon>
        <taxon>eudicotyledons</taxon>
        <taxon>Gunneridae</taxon>
        <taxon>Pentapetalae</taxon>
        <taxon>rosids</taxon>
        <taxon>fabids</taxon>
        <taxon>Fabales</taxon>
        <taxon>Fabaceae</taxon>
        <taxon>Papilionoideae</taxon>
        <taxon>50 kb inversion clade</taxon>
        <taxon>NPAAA clade</taxon>
        <taxon>indigoferoid/millettioid clade</taxon>
        <taxon>Phaseoleae</taxon>
        <taxon>Mucuna</taxon>
    </lineage>
</organism>
<dbReference type="Gene3D" id="3.30.70.270">
    <property type="match status" value="1"/>
</dbReference>
<dbReference type="InterPro" id="IPR043128">
    <property type="entry name" value="Rev_trsase/Diguanyl_cyclase"/>
</dbReference>
<sequence>MIAKLKMKKEHIENLQRLFEHWRKYNLRLTATCNPIFKLLRKNQNVEWNKDCQEAFGKIKQYL</sequence>
<reference evidence="1" key="1">
    <citation type="submission" date="2018-05" db="EMBL/GenBank/DDBJ databases">
        <title>Draft genome of Mucuna pruriens seed.</title>
        <authorList>
            <person name="Nnadi N.E."/>
            <person name="Vos R."/>
            <person name="Hasami M.H."/>
            <person name="Devisetty U.K."/>
            <person name="Aguiy J.C."/>
        </authorList>
    </citation>
    <scope>NUCLEOTIDE SEQUENCE [LARGE SCALE GENOMIC DNA]</scope>
    <source>
        <strain evidence="1">JCA_2017</strain>
    </source>
</reference>
<name>A0A371EG23_MUCPR</name>
<evidence type="ECO:0000313" key="2">
    <source>
        <dbReference type="Proteomes" id="UP000257109"/>
    </source>
</evidence>
<gene>
    <name evidence="1" type="ORF">CR513_56479</name>
</gene>
<accession>A0A371EG23</accession>
<dbReference type="AlphaFoldDB" id="A0A371EG23"/>
<dbReference type="Proteomes" id="UP000257109">
    <property type="component" value="Unassembled WGS sequence"/>
</dbReference>
<evidence type="ECO:0008006" key="3">
    <source>
        <dbReference type="Google" id="ProtNLM"/>
    </source>
</evidence>
<proteinExistence type="predicted"/>
<keyword evidence="2" id="KW-1185">Reference proteome</keyword>
<dbReference type="OrthoDB" id="1426770at2759"/>